<proteinExistence type="predicted"/>
<evidence type="ECO:0000313" key="1">
    <source>
        <dbReference type="Proteomes" id="UP000887580"/>
    </source>
</evidence>
<protein>
    <submittedName>
        <fullName evidence="2">RRM domain-containing protein</fullName>
    </submittedName>
</protein>
<reference evidence="2" key="1">
    <citation type="submission" date="2022-11" db="UniProtKB">
        <authorList>
            <consortium name="WormBaseParasite"/>
        </authorList>
    </citation>
    <scope>IDENTIFICATION</scope>
</reference>
<sequence>MAEERTLYVTNLDEKVTKELLHEIFTQAGPVESVSVINGATIYAFVQFEDEESVLYAIKLMDGLKLYQTPICVRPRANTEKDRIYRQQNSDRRRSSAGPSRRGSGNDYLPTYNPHSSGHRSLNENRQNAGPSRRESNVVPFNQSQCGRRSFNENLTRHNVGPSRKESMDVYQNQSGHRPFNESYPPIPLRLIQPHGQIYGQYPHNAVFPPPDPFRQRIIGGYYAQVPKSSNTNNQGGQQYYPAAQTFN</sequence>
<accession>A0AC35GEK1</accession>
<name>A0AC35GEK1_9BILA</name>
<dbReference type="Proteomes" id="UP000887580">
    <property type="component" value="Unplaced"/>
</dbReference>
<evidence type="ECO:0000313" key="2">
    <source>
        <dbReference type="WBParaSite" id="PS1159_v2.g4505.t1"/>
    </source>
</evidence>
<organism evidence="1 2">
    <name type="scientific">Panagrolaimus sp. PS1159</name>
    <dbReference type="NCBI Taxonomy" id="55785"/>
    <lineage>
        <taxon>Eukaryota</taxon>
        <taxon>Metazoa</taxon>
        <taxon>Ecdysozoa</taxon>
        <taxon>Nematoda</taxon>
        <taxon>Chromadorea</taxon>
        <taxon>Rhabditida</taxon>
        <taxon>Tylenchina</taxon>
        <taxon>Panagrolaimomorpha</taxon>
        <taxon>Panagrolaimoidea</taxon>
        <taxon>Panagrolaimidae</taxon>
        <taxon>Panagrolaimus</taxon>
    </lineage>
</organism>
<dbReference type="WBParaSite" id="PS1159_v2.g4505.t1">
    <property type="protein sequence ID" value="PS1159_v2.g4505.t1"/>
    <property type="gene ID" value="PS1159_v2.g4505"/>
</dbReference>